<dbReference type="AlphaFoldDB" id="A0A6G0YXN0"/>
<dbReference type="Proteomes" id="UP000478052">
    <property type="component" value="Unassembled WGS sequence"/>
</dbReference>
<sequence length="77" mass="9213">MDTGQYEQRTITGIATGHIWRDKDSLMRLVLVTKFNKTCPRKRPLQRWLDRVKTNLNQAKKISSIQNADKRNRWSLW</sequence>
<protein>
    <submittedName>
        <fullName evidence="1">Uncharacterized protein</fullName>
    </submittedName>
</protein>
<dbReference type="EMBL" id="VUJU01002116">
    <property type="protein sequence ID" value="KAF0762544.1"/>
    <property type="molecule type" value="Genomic_DNA"/>
</dbReference>
<keyword evidence="2" id="KW-1185">Reference proteome</keyword>
<name>A0A6G0YXN0_APHCR</name>
<organism evidence="1 2">
    <name type="scientific">Aphis craccivora</name>
    <name type="common">Cowpea aphid</name>
    <dbReference type="NCBI Taxonomy" id="307492"/>
    <lineage>
        <taxon>Eukaryota</taxon>
        <taxon>Metazoa</taxon>
        <taxon>Ecdysozoa</taxon>
        <taxon>Arthropoda</taxon>
        <taxon>Hexapoda</taxon>
        <taxon>Insecta</taxon>
        <taxon>Pterygota</taxon>
        <taxon>Neoptera</taxon>
        <taxon>Paraneoptera</taxon>
        <taxon>Hemiptera</taxon>
        <taxon>Sternorrhyncha</taxon>
        <taxon>Aphidomorpha</taxon>
        <taxon>Aphidoidea</taxon>
        <taxon>Aphididae</taxon>
        <taxon>Aphidini</taxon>
        <taxon>Aphis</taxon>
        <taxon>Aphis</taxon>
    </lineage>
</organism>
<evidence type="ECO:0000313" key="1">
    <source>
        <dbReference type="EMBL" id="KAF0762544.1"/>
    </source>
</evidence>
<reference evidence="1 2" key="1">
    <citation type="submission" date="2019-08" db="EMBL/GenBank/DDBJ databases">
        <title>Whole genome of Aphis craccivora.</title>
        <authorList>
            <person name="Voronova N.V."/>
            <person name="Shulinski R.S."/>
            <person name="Bandarenka Y.V."/>
            <person name="Zhorov D.G."/>
            <person name="Warner D."/>
        </authorList>
    </citation>
    <scope>NUCLEOTIDE SEQUENCE [LARGE SCALE GENOMIC DNA]</scope>
    <source>
        <strain evidence="1">180601</strain>
        <tissue evidence="1">Whole Body</tissue>
    </source>
</reference>
<gene>
    <name evidence="1" type="ORF">FWK35_00018746</name>
</gene>
<evidence type="ECO:0000313" key="2">
    <source>
        <dbReference type="Proteomes" id="UP000478052"/>
    </source>
</evidence>
<accession>A0A6G0YXN0</accession>
<comment type="caution">
    <text evidence="1">The sequence shown here is derived from an EMBL/GenBank/DDBJ whole genome shotgun (WGS) entry which is preliminary data.</text>
</comment>
<proteinExistence type="predicted"/>